<gene>
    <name evidence="2" type="ORF">ENE74_02925</name>
</gene>
<dbReference type="InterPro" id="IPR029021">
    <property type="entry name" value="Prot-tyrosine_phosphatase-like"/>
</dbReference>
<dbReference type="Pfam" id="PF13350">
    <property type="entry name" value="Y_phosphatase3"/>
    <property type="match status" value="1"/>
</dbReference>
<evidence type="ECO:0000313" key="2">
    <source>
        <dbReference type="EMBL" id="RVT43588.1"/>
    </source>
</evidence>
<dbReference type="AlphaFoldDB" id="A0A437JCD2"/>
<evidence type="ECO:0000313" key="3">
    <source>
        <dbReference type="Proteomes" id="UP000282977"/>
    </source>
</evidence>
<dbReference type="SUPFAM" id="SSF52799">
    <property type="entry name" value="(Phosphotyrosine protein) phosphatases II"/>
    <property type="match status" value="1"/>
</dbReference>
<dbReference type="RefSeq" id="WP_127689129.1">
    <property type="nucleotide sequence ID" value="NZ_RZUL01000001.1"/>
</dbReference>
<protein>
    <submittedName>
        <fullName evidence="2">Tyrosine-protein phosphatase</fullName>
    </submittedName>
</protein>
<dbReference type="GO" id="GO:0004721">
    <property type="term" value="F:phosphoprotein phosphatase activity"/>
    <property type="evidence" value="ECO:0007669"/>
    <property type="project" value="InterPro"/>
</dbReference>
<comment type="caution">
    <text evidence="2">The sequence shown here is derived from an EMBL/GenBank/DDBJ whole genome shotgun (WGS) entry which is preliminary data.</text>
</comment>
<sequence length="355" mass="38729">MKRLLALALLLGSAAPAIALDQANVTRIDTATVRIDWKDAGAVDIYAATDPDATIRTARLIVRNDRDGMETVPADKATRTYFLLKDRKTGQTTRVAERILPLDKGSNFRDLGGYPAAGGKHVKWGHIFRSGAMPLLDEADYAQLQGLKIGSVIDLRSIEEREVAPTLLDDRTGALFIANDYSAKAMFAAMQTRPDGGITLPDNLYGGLGIMLKPQFRAIFARLLADEGAVVYNCSAGQDRTGIASALILTALGVPRDIIMTDYHLSTPTRRPEYEMPPVNPADYPNNPVLQYYAAAMKKPGGVKAEPLYAKDGEAYLTKFFRGIEAQYGSVEAYMDKELGVTPVKVAALRARYLE</sequence>
<keyword evidence="1" id="KW-0732">Signal</keyword>
<feature type="chain" id="PRO_5019388136" evidence="1">
    <location>
        <begin position="20"/>
        <end position="355"/>
    </location>
</feature>
<evidence type="ECO:0000256" key="1">
    <source>
        <dbReference type="SAM" id="SignalP"/>
    </source>
</evidence>
<reference evidence="2 3" key="1">
    <citation type="submission" date="2019-01" db="EMBL/GenBank/DDBJ databases">
        <authorList>
            <person name="Chen W.-M."/>
        </authorList>
    </citation>
    <scope>NUCLEOTIDE SEQUENCE [LARGE SCALE GENOMIC DNA]</scope>
    <source>
        <strain evidence="2 3">TLA-22</strain>
    </source>
</reference>
<accession>A0A437JCD2</accession>
<keyword evidence="3" id="KW-1185">Reference proteome</keyword>
<organism evidence="2 3">
    <name type="scientific">Sphingobium algorifonticola</name>
    <dbReference type="NCBI Taxonomy" id="2008318"/>
    <lineage>
        <taxon>Bacteria</taxon>
        <taxon>Pseudomonadati</taxon>
        <taxon>Pseudomonadota</taxon>
        <taxon>Alphaproteobacteria</taxon>
        <taxon>Sphingomonadales</taxon>
        <taxon>Sphingomonadaceae</taxon>
        <taxon>Sphingobium</taxon>
    </lineage>
</organism>
<dbReference type="Proteomes" id="UP000282977">
    <property type="component" value="Unassembled WGS sequence"/>
</dbReference>
<dbReference type="InterPro" id="IPR026893">
    <property type="entry name" value="Tyr/Ser_Pase_IphP-type"/>
</dbReference>
<feature type="signal peptide" evidence="1">
    <location>
        <begin position="1"/>
        <end position="19"/>
    </location>
</feature>
<proteinExistence type="predicted"/>
<dbReference type="Gene3D" id="3.90.190.10">
    <property type="entry name" value="Protein tyrosine phosphatase superfamily"/>
    <property type="match status" value="1"/>
</dbReference>
<name>A0A437JCD2_9SPHN</name>
<dbReference type="OrthoDB" id="1188001at2"/>
<dbReference type="EMBL" id="RZUL01000001">
    <property type="protein sequence ID" value="RVT43588.1"/>
    <property type="molecule type" value="Genomic_DNA"/>
</dbReference>